<dbReference type="EMBL" id="VSSQ01023958">
    <property type="protein sequence ID" value="MPM71200.1"/>
    <property type="molecule type" value="Genomic_DNA"/>
</dbReference>
<dbReference type="AlphaFoldDB" id="A0A645C0A4"/>
<proteinExistence type="predicted"/>
<accession>A0A645C0A4</accession>
<gene>
    <name evidence="1" type="ORF">SDC9_118163</name>
</gene>
<name>A0A645C0A4_9ZZZZ</name>
<organism evidence="1">
    <name type="scientific">bioreactor metagenome</name>
    <dbReference type="NCBI Taxonomy" id="1076179"/>
    <lineage>
        <taxon>unclassified sequences</taxon>
        <taxon>metagenomes</taxon>
        <taxon>ecological metagenomes</taxon>
    </lineage>
</organism>
<comment type="caution">
    <text evidence="1">The sequence shown here is derived from an EMBL/GenBank/DDBJ whole genome shotgun (WGS) entry which is preliminary data.</text>
</comment>
<evidence type="ECO:0000313" key="1">
    <source>
        <dbReference type="EMBL" id="MPM71200.1"/>
    </source>
</evidence>
<protein>
    <submittedName>
        <fullName evidence="1">Uncharacterized protein</fullName>
    </submittedName>
</protein>
<reference evidence="1" key="1">
    <citation type="submission" date="2019-08" db="EMBL/GenBank/DDBJ databases">
        <authorList>
            <person name="Kucharzyk K."/>
            <person name="Murdoch R.W."/>
            <person name="Higgins S."/>
            <person name="Loffler F."/>
        </authorList>
    </citation>
    <scope>NUCLEOTIDE SEQUENCE</scope>
</reference>
<sequence>MFGPLLLVCKQLFLQLIVFFFVLASSARSGYRIRHDFAILNGDQTFRRGPDHLEIAQIDIEKIWRRILRAQSSVDIERFGFGLDG</sequence>